<dbReference type="PANTHER" id="PTHR43252">
    <property type="entry name" value="TRANSCRIPTIONAL REGULATOR YQJI"/>
    <property type="match status" value="1"/>
</dbReference>
<dbReference type="InterPro" id="IPR005149">
    <property type="entry name" value="Tscrpt_reg_PadR_N"/>
</dbReference>
<feature type="compositionally biased region" description="Low complexity" evidence="1">
    <location>
        <begin position="50"/>
        <end position="59"/>
    </location>
</feature>
<dbReference type="Pfam" id="PF03551">
    <property type="entry name" value="PadR"/>
    <property type="match status" value="1"/>
</dbReference>
<dbReference type="Gene3D" id="1.10.10.10">
    <property type="entry name" value="Winged helix-like DNA-binding domain superfamily/Winged helix DNA-binding domain"/>
    <property type="match status" value="1"/>
</dbReference>
<sequence length="232" mass="24191">MRHHHGFPGSDEGPEGGRGFGPGGWGGPGWGGAGRGGFGPGFGGGGGGRPPWAGGDPAAWFGSMGFGPRGWGGPGGRRRAGRGDIRLAVLAVLTEAPSNGYGVMKTIASRTEDAWTPSAGSIYPILSQLVDEGLVAGEGQGRSVEYALTDEGRAYVEEHRETIDAVWDTAPSHGPWPGSETIELFSSIAELAKAAKQLRNAPEAQQRAAIKEVDAARRAIYRILAEEEDTEE</sequence>
<proteinExistence type="predicted"/>
<dbReference type="Proteomes" id="UP000597761">
    <property type="component" value="Unassembled WGS sequence"/>
</dbReference>
<organism evidence="3 4">
    <name type="scientific">Tersicoccus solisilvae</name>
    <dbReference type="NCBI Taxonomy" id="1882339"/>
    <lineage>
        <taxon>Bacteria</taxon>
        <taxon>Bacillati</taxon>
        <taxon>Actinomycetota</taxon>
        <taxon>Actinomycetes</taxon>
        <taxon>Micrococcales</taxon>
        <taxon>Micrococcaceae</taxon>
        <taxon>Tersicoccus</taxon>
    </lineage>
</organism>
<keyword evidence="4" id="KW-1185">Reference proteome</keyword>
<evidence type="ECO:0000313" key="3">
    <source>
        <dbReference type="EMBL" id="GGC83833.1"/>
    </source>
</evidence>
<evidence type="ECO:0000259" key="2">
    <source>
        <dbReference type="Pfam" id="PF03551"/>
    </source>
</evidence>
<reference evidence="4" key="1">
    <citation type="journal article" date="2019" name="Int. J. Syst. Evol. Microbiol.">
        <title>The Global Catalogue of Microorganisms (GCM) 10K type strain sequencing project: providing services to taxonomists for standard genome sequencing and annotation.</title>
        <authorList>
            <consortium name="The Broad Institute Genomics Platform"/>
            <consortium name="The Broad Institute Genome Sequencing Center for Infectious Disease"/>
            <person name="Wu L."/>
            <person name="Ma J."/>
        </authorList>
    </citation>
    <scope>NUCLEOTIDE SEQUENCE [LARGE SCALE GENOMIC DNA]</scope>
    <source>
        <strain evidence="4">CGMCC 1.15480</strain>
    </source>
</reference>
<accession>A0ABQ1NRQ6</accession>
<dbReference type="InterPro" id="IPR036390">
    <property type="entry name" value="WH_DNA-bd_sf"/>
</dbReference>
<gene>
    <name evidence="3" type="ORF">GCM10011512_08270</name>
</gene>
<feature type="compositionally biased region" description="Gly residues" evidence="1">
    <location>
        <begin position="16"/>
        <end position="49"/>
    </location>
</feature>
<dbReference type="EMBL" id="BMJI01000003">
    <property type="protein sequence ID" value="GGC83833.1"/>
    <property type="molecule type" value="Genomic_DNA"/>
</dbReference>
<dbReference type="RefSeq" id="WP_188666651.1">
    <property type="nucleotide sequence ID" value="NZ_BMJI01000003.1"/>
</dbReference>
<feature type="region of interest" description="Disordered" evidence="1">
    <location>
        <begin position="1"/>
        <end position="59"/>
    </location>
</feature>
<name>A0ABQ1NRQ6_9MICC</name>
<protein>
    <recommendedName>
        <fullName evidence="2">Transcription regulator PadR N-terminal domain-containing protein</fullName>
    </recommendedName>
</protein>
<dbReference type="InterPro" id="IPR036388">
    <property type="entry name" value="WH-like_DNA-bd_sf"/>
</dbReference>
<dbReference type="PANTHER" id="PTHR43252:SF7">
    <property type="entry name" value="TRANSCRIPTIONAL REGULATOR YQJI"/>
    <property type="match status" value="1"/>
</dbReference>
<feature type="domain" description="Transcription regulator PadR N-terminal" evidence="2">
    <location>
        <begin position="89"/>
        <end position="157"/>
    </location>
</feature>
<evidence type="ECO:0000313" key="4">
    <source>
        <dbReference type="Proteomes" id="UP000597761"/>
    </source>
</evidence>
<comment type="caution">
    <text evidence="3">The sequence shown here is derived from an EMBL/GenBank/DDBJ whole genome shotgun (WGS) entry which is preliminary data.</text>
</comment>
<dbReference type="SUPFAM" id="SSF46785">
    <property type="entry name" value="Winged helix' DNA-binding domain"/>
    <property type="match status" value="1"/>
</dbReference>
<evidence type="ECO:0000256" key="1">
    <source>
        <dbReference type="SAM" id="MobiDB-lite"/>
    </source>
</evidence>